<organism evidence="1 2">
    <name type="scientific">Sulfobacillus benefaciens</name>
    <dbReference type="NCBI Taxonomy" id="453960"/>
    <lineage>
        <taxon>Bacteria</taxon>
        <taxon>Bacillati</taxon>
        <taxon>Bacillota</taxon>
        <taxon>Clostridia</taxon>
        <taxon>Eubacteriales</taxon>
        <taxon>Clostridiales Family XVII. Incertae Sedis</taxon>
        <taxon>Sulfobacillus</taxon>
    </lineage>
</organism>
<dbReference type="CDD" id="cd01745">
    <property type="entry name" value="GATase1_2"/>
    <property type="match status" value="1"/>
</dbReference>
<dbReference type="PANTHER" id="PTHR43235:SF1">
    <property type="entry name" value="GLUTAMINE AMIDOTRANSFERASE PB2B2.05-RELATED"/>
    <property type="match status" value="1"/>
</dbReference>
<reference evidence="1 2" key="1">
    <citation type="journal article" date="2014" name="BMC Genomics">
        <title>Comparison of environmental and isolate Sulfobacillus genomes reveals diverse carbon, sulfur, nitrogen, and hydrogen metabolisms.</title>
        <authorList>
            <person name="Justice N.B."/>
            <person name="Norman A."/>
            <person name="Brown C.T."/>
            <person name="Singh A."/>
            <person name="Thomas B.C."/>
            <person name="Banfield J.F."/>
        </authorList>
    </citation>
    <scope>NUCLEOTIDE SEQUENCE [LARGE SCALE GENOMIC DNA]</scope>
    <source>
        <strain evidence="1">AMDSBA1</strain>
    </source>
</reference>
<evidence type="ECO:0000313" key="1">
    <source>
        <dbReference type="EMBL" id="PSR28367.1"/>
    </source>
</evidence>
<comment type="caution">
    <text evidence="1">The sequence shown here is derived from an EMBL/GenBank/DDBJ whole genome shotgun (WGS) entry which is preliminary data.</text>
</comment>
<dbReference type="InterPro" id="IPR029062">
    <property type="entry name" value="Class_I_gatase-like"/>
</dbReference>
<gene>
    <name evidence="1" type="ORF">C7B43_10150</name>
</gene>
<protein>
    <submittedName>
        <fullName evidence="1">Peptidase C26</fullName>
    </submittedName>
</protein>
<dbReference type="PROSITE" id="PS51273">
    <property type="entry name" value="GATASE_TYPE_1"/>
    <property type="match status" value="1"/>
</dbReference>
<proteinExistence type="predicted"/>
<dbReference type="Gene3D" id="3.40.50.880">
    <property type="match status" value="1"/>
</dbReference>
<dbReference type="GO" id="GO:0016811">
    <property type="term" value="F:hydrolase activity, acting on carbon-nitrogen (but not peptide) bonds, in linear amides"/>
    <property type="evidence" value="ECO:0007669"/>
    <property type="project" value="InterPro"/>
</dbReference>
<accession>A0A2T2X1K1</accession>
<dbReference type="Pfam" id="PF07722">
    <property type="entry name" value="Peptidase_C26"/>
    <property type="match status" value="1"/>
</dbReference>
<dbReference type="PANTHER" id="PTHR43235">
    <property type="entry name" value="GLUTAMINE AMIDOTRANSFERASE PB2B2.05-RELATED"/>
    <property type="match status" value="1"/>
</dbReference>
<dbReference type="GO" id="GO:0005829">
    <property type="term" value="C:cytosol"/>
    <property type="evidence" value="ECO:0007669"/>
    <property type="project" value="TreeGrafter"/>
</dbReference>
<dbReference type="InterPro" id="IPR011697">
    <property type="entry name" value="Peptidase_C26"/>
</dbReference>
<dbReference type="EMBL" id="PXYT01000020">
    <property type="protein sequence ID" value="PSR28367.1"/>
    <property type="molecule type" value="Genomic_DNA"/>
</dbReference>
<dbReference type="InterPro" id="IPR044668">
    <property type="entry name" value="PuuD-like"/>
</dbReference>
<dbReference type="Proteomes" id="UP000242699">
    <property type="component" value="Unassembled WGS sequence"/>
</dbReference>
<dbReference type="SUPFAM" id="SSF52317">
    <property type="entry name" value="Class I glutamine amidotransferase-like"/>
    <property type="match status" value="1"/>
</dbReference>
<sequence>MRPLIGISVSRETGSDGVPRDFVRSTYLHAIQRAGGVPVMLANINESAETLKSCHGLLLTGGGDFDPARYGASDAGTKWDGVSPDRDSTELLLTETAYALSLPIFGICRGIQALAVAGEGSLIQDIPSRYPSSELHHYQDEARSQVTHPVRVEESSHLGTILGTQEVWVNSFHHQAVNTVPDGWVVTAYAEDGLIEGMERPDYPFAIGVQWHPEDLVDSRPEALQLFISFVQAARQYREASSRAWRKEQ</sequence>
<name>A0A2T2X1K1_9FIRM</name>
<evidence type="ECO:0000313" key="2">
    <source>
        <dbReference type="Proteomes" id="UP000242699"/>
    </source>
</evidence>
<dbReference type="AlphaFoldDB" id="A0A2T2X1K1"/>